<dbReference type="GO" id="GO:0004222">
    <property type="term" value="F:metalloendopeptidase activity"/>
    <property type="evidence" value="ECO:0007669"/>
    <property type="project" value="UniProtKB-EC"/>
</dbReference>
<evidence type="ECO:0000256" key="8">
    <source>
        <dbReference type="ARBA" id="ARBA00022801"/>
    </source>
</evidence>
<evidence type="ECO:0000256" key="10">
    <source>
        <dbReference type="ARBA" id="ARBA00022946"/>
    </source>
</evidence>
<feature type="domain" description="Peptidase M3A/M3B catalytic" evidence="14">
    <location>
        <begin position="268"/>
        <end position="743"/>
    </location>
</feature>
<dbReference type="Gene3D" id="3.40.390.10">
    <property type="entry name" value="Collagenase (Catalytic Domain)"/>
    <property type="match status" value="1"/>
</dbReference>
<keyword evidence="12" id="KW-0496">Mitochondrion</keyword>
<dbReference type="GO" id="GO:0006879">
    <property type="term" value="P:intracellular iron ion homeostasis"/>
    <property type="evidence" value="ECO:0007669"/>
    <property type="project" value="EnsemblFungi"/>
</dbReference>
<evidence type="ECO:0000256" key="13">
    <source>
        <dbReference type="RuleBase" id="RU003435"/>
    </source>
</evidence>
<keyword evidence="9 13" id="KW-0862">Zinc</keyword>
<evidence type="ECO:0000256" key="2">
    <source>
        <dbReference type="ARBA" id="ARBA00004305"/>
    </source>
</evidence>
<dbReference type="InterPro" id="IPR024077">
    <property type="entry name" value="Neurolysin/TOP_dom2"/>
</dbReference>
<keyword evidence="7 13" id="KW-0479">Metal-binding</keyword>
<keyword evidence="6 13" id="KW-0645">Protease</keyword>
<dbReference type="InterPro" id="IPR001567">
    <property type="entry name" value="Pept_M3A_M3B_dom"/>
</dbReference>
<keyword evidence="11 13" id="KW-0482">Metalloprotease</keyword>
<evidence type="ECO:0000313" key="16">
    <source>
        <dbReference type="Proteomes" id="UP000000709"/>
    </source>
</evidence>
<dbReference type="CDD" id="cd06457">
    <property type="entry name" value="M3A_MIP"/>
    <property type="match status" value="1"/>
</dbReference>
<comment type="cofactor">
    <cofactor evidence="13">
        <name>Zn(2+)</name>
        <dbReference type="ChEBI" id="CHEBI:29105"/>
    </cofactor>
    <text evidence="13">Binds 1 zinc ion.</text>
</comment>
<sequence length="748" mass="86201">MTQNFSFNPFSDGSAYTHLRKVFDDQKYYNNFLKSSSSETFLSPRSGLFRNKYLSTPNGLVEFSKTSLKNAKALVEEMVNDKSSTSGKLQYIKKLDQLSDLLCRVIDMAEFVRVAHPGHKWVNAAQQTHEIMYEFMNQLNTNVELYSILRDILEDPSIVSQLSDEEVKVGEYLRQDFERSGIHMDPKTRDNFVKITQHISVLGSHFNNEMQNLDNYWCAVSTEEFDSIEDDQLKREILAYQSNHTNIKEKDTVYIPVVSHIPYTILGSVKSENIRRKIWVALHSSPRDQIDTLDKFITYRAILAEMLGYQSFAHYQLEHKMAKTPENVVAFLSNLQKSLLEHGVIKELTELYQCKPDAKPNATANEIIESVKPWDRDYLLTLLQQKQPDTHPNENISDYLSIGTIIAGLSKLFECLYQVEFVPVATSKDETWDYNQVRKLEVRDQTTKRPLGFLYLDFWSNKVHPSHFTIVCSRRLNNEPISEMSKIVQLDGDYQLPVISLICNFPKPFKSTIGRFAGIDNSKPTLLNLDQVDTLFHEMGHAMHSMLGRTELHNLSGTRCATDFVELPSVLMESFSKDPRILCEIARHYETDKPLPRDLLDSQVQRKGLLDASETYMQSKMAMLDQKLHSADILQSTADYSSTEVYHNLEAQLKVFSDQESTWHGKFPHLFSYGAVYYSYLLDRAIAEKIWNALFKEDPWSRAAGEKLRNRVLKWGGVKDPWECLGDLLDDDDVRKGDERSMETIARA</sequence>
<proteinExistence type="inferred from homology"/>
<evidence type="ECO:0000256" key="9">
    <source>
        <dbReference type="ARBA" id="ARBA00022833"/>
    </source>
</evidence>
<gene>
    <name evidence="15" type="ORF">SPAPADRAFT_73048</name>
</gene>
<keyword evidence="8 13" id="KW-0378">Hydrolase</keyword>
<dbReference type="KEGG" id="spaa:SPAPADRAFT_73048"/>
<keyword evidence="10" id="KW-0809">Transit peptide</keyword>
<dbReference type="eggNOG" id="KOG2090">
    <property type="taxonomic scope" value="Eukaryota"/>
</dbReference>
<dbReference type="InterPro" id="IPR045090">
    <property type="entry name" value="Pept_M3A_M3B"/>
</dbReference>
<accession>G3ATQ2</accession>
<dbReference type="InParanoid" id="G3ATQ2"/>
<dbReference type="GeneID" id="18875464"/>
<comment type="subcellular location">
    <subcellularLocation>
        <location evidence="2">Mitochondrion matrix</location>
    </subcellularLocation>
</comment>
<evidence type="ECO:0000256" key="7">
    <source>
        <dbReference type="ARBA" id="ARBA00022723"/>
    </source>
</evidence>
<dbReference type="OrthoDB" id="17530at2759"/>
<evidence type="ECO:0000256" key="12">
    <source>
        <dbReference type="ARBA" id="ARBA00023128"/>
    </source>
</evidence>
<comment type="catalytic activity">
    <reaction evidence="1">
        <text>Release of an N-terminal octapeptide as second stage of processing of some proteins imported into the mitochondrion.</text>
        <dbReference type="EC" id="3.4.24.59"/>
    </reaction>
</comment>
<dbReference type="InterPro" id="IPR024079">
    <property type="entry name" value="MetalloPept_cat_dom_sf"/>
</dbReference>
<dbReference type="PANTHER" id="PTHR11804">
    <property type="entry name" value="PROTEASE M3 THIMET OLIGOPEPTIDASE-RELATED"/>
    <property type="match status" value="1"/>
</dbReference>
<evidence type="ECO:0000256" key="4">
    <source>
        <dbReference type="ARBA" id="ARBA00012441"/>
    </source>
</evidence>
<dbReference type="OMA" id="ALMFEYM"/>
<dbReference type="Gene3D" id="1.10.1370.10">
    <property type="entry name" value="Neurolysin, domain 3"/>
    <property type="match status" value="1"/>
</dbReference>
<reference evidence="15 16" key="1">
    <citation type="journal article" date="2011" name="Proc. Natl. Acad. Sci. U.S.A.">
        <title>Comparative genomics of xylose-fermenting fungi for enhanced biofuel production.</title>
        <authorList>
            <person name="Wohlbach D.J."/>
            <person name="Kuo A."/>
            <person name="Sato T.K."/>
            <person name="Potts K.M."/>
            <person name="Salamov A.A."/>
            <person name="LaButti K.M."/>
            <person name="Sun H."/>
            <person name="Clum A."/>
            <person name="Pangilinan J.L."/>
            <person name="Lindquist E.A."/>
            <person name="Lucas S."/>
            <person name="Lapidus A."/>
            <person name="Jin M."/>
            <person name="Gunawan C."/>
            <person name="Balan V."/>
            <person name="Dale B.E."/>
            <person name="Jeffries T.W."/>
            <person name="Zinkel R."/>
            <person name="Barry K.W."/>
            <person name="Grigoriev I.V."/>
            <person name="Gasch A.P."/>
        </authorList>
    </citation>
    <scope>NUCLEOTIDE SEQUENCE [LARGE SCALE GENOMIC DNA]</scope>
    <source>
        <strain evidence="16">NRRL Y-27907 / 11-Y1</strain>
    </source>
</reference>
<dbReference type="FunCoup" id="G3ATQ2">
    <property type="interactions" value="657"/>
</dbReference>
<evidence type="ECO:0000256" key="3">
    <source>
        <dbReference type="ARBA" id="ARBA00006040"/>
    </source>
</evidence>
<dbReference type="EMBL" id="GL996505">
    <property type="protein sequence ID" value="EGW30278.1"/>
    <property type="molecule type" value="Genomic_DNA"/>
</dbReference>
<evidence type="ECO:0000313" key="15">
    <source>
        <dbReference type="EMBL" id="EGW30278.1"/>
    </source>
</evidence>
<protein>
    <recommendedName>
        <fullName evidence="5">Mitochondrial intermediate peptidase</fullName>
        <ecNumber evidence="4">3.4.24.59</ecNumber>
    </recommendedName>
</protein>
<evidence type="ECO:0000259" key="14">
    <source>
        <dbReference type="Pfam" id="PF01432"/>
    </source>
</evidence>
<evidence type="ECO:0000256" key="11">
    <source>
        <dbReference type="ARBA" id="ARBA00023049"/>
    </source>
</evidence>
<dbReference type="GO" id="GO:0050821">
    <property type="term" value="P:protein stabilization"/>
    <property type="evidence" value="ECO:0007669"/>
    <property type="project" value="EnsemblFungi"/>
</dbReference>
<dbReference type="EC" id="3.4.24.59" evidence="4"/>
<dbReference type="Proteomes" id="UP000000709">
    <property type="component" value="Unassembled WGS sequence"/>
</dbReference>
<dbReference type="GO" id="GO:0046872">
    <property type="term" value="F:metal ion binding"/>
    <property type="evidence" value="ECO:0007669"/>
    <property type="project" value="UniProtKB-UniRule"/>
</dbReference>
<organism evidence="16">
    <name type="scientific">Spathaspora passalidarum (strain NRRL Y-27907 / 11-Y1)</name>
    <dbReference type="NCBI Taxonomy" id="619300"/>
    <lineage>
        <taxon>Eukaryota</taxon>
        <taxon>Fungi</taxon>
        <taxon>Dikarya</taxon>
        <taxon>Ascomycota</taxon>
        <taxon>Saccharomycotina</taxon>
        <taxon>Pichiomycetes</taxon>
        <taxon>Debaryomycetaceae</taxon>
        <taxon>Spathaspora</taxon>
    </lineage>
</organism>
<dbReference type="AlphaFoldDB" id="G3ATQ2"/>
<dbReference type="InterPro" id="IPR033851">
    <property type="entry name" value="M3A_MIP"/>
</dbReference>
<name>G3ATQ2_SPAPN</name>
<keyword evidence="16" id="KW-1185">Reference proteome</keyword>
<comment type="similarity">
    <text evidence="3 13">Belongs to the peptidase M3 family.</text>
</comment>
<evidence type="ECO:0000256" key="1">
    <source>
        <dbReference type="ARBA" id="ARBA00000436"/>
    </source>
</evidence>
<dbReference type="RefSeq" id="XP_007377249.1">
    <property type="nucleotide sequence ID" value="XM_007377187.1"/>
</dbReference>
<dbReference type="STRING" id="619300.G3ATQ2"/>
<evidence type="ECO:0000256" key="5">
    <source>
        <dbReference type="ARBA" id="ARBA00018046"/>
    </source>
</evidence>
<dbReference type="GO" id="GO:0005759">
    <property type="term" value="C:mitochondrial matrix"/>
    <property type="evidence" value="ECO:0007669"/>
    <property type="project" value="UniProtKB-SubCell"/>
</dbReference>
<dbReference type="SUPFAM" id="SSF55486">
    <property type="entry name" value="Metalloproteases ('zincins'), catalytic domain"/>
    <property type="match status" value="1"/>
</dbReference>
<dbReference type="GO" id="GO:0006518">
    <property type="term" value="P:peptide metabolic process"/>
    <property type="evidence" value="ECO:0007669"/>
    <property type="project" value="TreeGrafter"/>
</dbReference>
<dbReference type="Pfam" id="PF01432">
    <property type="entry name" value="Peptidase_M3"/>
    <property type="match status" value="1"/>
</dbReference>
<evidence type="ECO:0000256" key="6">
    <source>
        <dbReference type="ARBA" id="ARBA00022670"/>
    </source>
</evidence>
<dbReference type="GO" id="GO:0006627">
    <property type="term" value="P:protein processing involved in protein targeting to mitochondrion"/>
    <property type="evidence" value="ECO:0007669"/>
    <property type="project" value="EnsemblFungi"/>
</dbReference>
<dbReference type="HOGENOM" id="CLU_001805_0_0_1"/>
<dbReference type="PANTHER" id="PTHR11804:SF79">
    <property type="entry name" value="MITOCHONDRIAL INTERMEDIATE PEPTIDASE"/>
    <property type="match status" value="1"/>
</dbReference>